<protein>
    <submittedName>
        <fullName>Phosphoinositide-specific phospholipase C isozyme C1</fullName>
    </submittedName>
</protein>
<sequence length="20" mass="2320">SFVFRKVILPDLAVLRIAVY</sequence>
<organism>
    <name type="scientific">Bos taurus</name>
    <name type="common">Bovine</name>
    <dbReference type="NCBI Taxonomy" id="9913"/>
    <lineage>
        <taxon>Eukaryota</taxon>
        <taxon>Metazoa</taxon>
        <taxon>Chordata</taxon>
        <taxon>Craniata</taxon>
        <taxon>Vertebrata</taxon>
        <taxon>Euteleostomi</taxon>
        <taxon>Mammalia</taxon>
        <taxon>Eutheria</taxon>
        <taxon>Laurasiatheria</taxon>
        <taxon>Artiodactyla</taxon>
        <taxon>Ruminantia</taxon>
        <taxon>Pecora</taxon>
        <taxon>Bovidae</taxon>
        <taxon>Bovinae</taxon>
        <taxon>Bos</taxon>
    </lineage>
</organism>
<keyword id="KW-0903">Direct protein sequencing</keyword>
<name>Q9TRG1_BOVIN</name>
<proteinExistence type="evidence at protein level"/>
<reference key="1">
    <citation type="journal article" date="1993" name="J. Biol. Chem.">
        <title>Purification of a novel phospholipase C isozyme from bovine cerebellum.</title>
        <authorList>
            <person name="Min D.S."/>
            <person name="Kim D.M."/>
            <person name="Lee Y.H."/>
            <person name="Seo J."/>
            <person name="Suh P.-G."/>
            <person name="Ryu S.H."/>
        </authorList>
    </citation>
    <scope>PROTEIN SEQUENCE</scope>
</reference>
<accession>Q9TRG1</accession>
<dbReference type="AlphaFoldDB" id="Q9TRG1"/>